<feature type="transmembrane region" description="Helical" evidence="14">
    <location>
        <begin position="467"/>
        <end position="487"/>
    </location>
</feature>
<evidence type="ECO:0000256" key="5">
    <source>
        <dbReference type="ARBA" id="ARBA00022475"/>
    </source>
</evidence>
<evidence type="ECO:0000256" key="10">
    <source>
        <dbReference type="ARBA" id="ARBA00023136"/>
    </source>
</evidence>
<evidence type="ECO:0000256" key="3">
    <source>
        <dbReference type="ARBA" id="ARBA00012014"/>
    </source>
</evidence>
<feature type="transmembrane region" description="Helical" evidence="14">
    <location>
        <begin position="423"/>
        <end position="447"/>
    </location>
</feature>
<feature type="transmembrane region" description="Helical" evidence="14">
    <location>
        <begin position="302"/>
        <end position="325"/>
    </location>
</feature>
<evidence type="ECO:0000313" key="17">
    <source>
        <dbReference type="Proteomes" id="UP000076021"/>
    </source>
</evidence>
<dbReference type="KEGG" id="rst:ATY39_16025"/>
<feature type="transmembrane region" description="Helical" evidence="14">
    <location>
        <begin position="32"/>
        <end position="51"/>
    </location>
</feature>
<evidence type="ECO:0000256" key="11">
    <source>
        <dbReference type="ARBA" id="ARBA00023251"/>
    </source>
</evidence>
<dbReference type="PANTHER" id="PTHR34697">
    <property type="entry name" value="PHOSPHATIDYLGLYCEROL LYSYLTRANSFERASE"/>
    <property type="match status" value="1"/>
</dbReference>
<evidence type="ECO:0000256" key="4">
    <source>
        <dbReference type="ARBA" id="ARBA00021546"/>
    </source>
</evidence>
<keyword evidence="5" id="KW-1003">Cell membrane</keyword>
<dbReference type="GO" id="GO:0046677">
    <property type="term" value="P:response to antibiotic"/>
    <property type="evidence" value="ECO:0007669"/>
    <property type="project" value="UniProtKB-KW"/>
</dbReference>
<comment type="similarity">
    <text evidence="2 14">Belongs to the LPG synthase family.</text>
</comment>
<dbReference type="GO" id="GO:0050071">
    <property type="term" value="F:phosphatidylglycerol lysyltransferase activity"/>
    <property type="evidence" value="ECO:0007669"/>
    <property type="project" value="UniProtKB-EC"/>
</dbReference>
<keyword evidence="9 14" id="KW-0443">Lipid metabolism</keyword>
<evidence type="ECO:0000256" key="1">
    <source>
        <dbReference type="ARBA" id="ARBA00004651"/>
    </source>
</evidence>
<keyword evidence="8 14" id="KW-1133">Transmembrane helix</keyword>
<sequence>MVFAIHEIAKIIGNVDRHEIAVQIENLDIRTVAFTALLSLVLVFPMFFYDYFIVKKLKLNRSLRKLMKESLIINSFSNLIGFGGLVGVLLRTHYFKKKEVDNTSFFKTIASVTLFYLAGLSLFTWILPLFYWDFPLFKEHKIVVFAAGLIGLYLPFLIIKAIIQLLSKKTTKKHVLSDVLLVCVSTLEWLGAFTFIVVLIHLLKIPISIESVIPIFVVASCAGIVSMIPGGLGSFDLVFIWGAQALQIPEESILILLLFYRVGYYVIPFLAGLLLFVRELWGKFNVSFNAIPRFFLEKTSHILATAFVFLAGLILLVSSVAPRAIESIRYAKELMSFPIVNISHQLAVATGFVLLALSNGISYKDKNSYRMTVFVLLFASALFIVKGIQYKQALFMLFVAGLLFLSRGRFYRESYIVTWGRSILNTFIILAILLLYIVIGLFAYPTIKYSMPQKLQPFFITDSSDLWKSAFMGLIVVLIVVACEVSLRKLTQFKKISSREYEEEIFIHLNKYGGKELSHLIFLHDKYVYWNSKKTVLFPYQVVANKLVVLGDLVGEKADFREAIEEFITFADRYGYTPIFYEVSDSFVPYLHGFGYLFFKFGDEGYIDLKTPLPDSNGLRKIEDTFKKKGCHFEIWPPPHSEDELKQLRQISDEWLNNRKEKGFSLGYFNESYLQYTPIAVVKRNQHEIVAFANLIPLYDQEQTVTIDLIRFKKDFLPEHILDYLFLNIFLASEQQEFKRINVGMTPISHVGISRFAGISEKIATRIVVEGEGYYSSPAIQRIKETYINEWETKYVAYRKKTSLPFTILQIMMLIGDNNFSNMRMQVTEVKQSRKRT</sequence>
<dbReference type="InterPro" id="IPR051211">
    <property type="entry name" value="PG_lysyltransferase"/>
</dbReference>
<evidence type="ECO:0000313" key="16">
    <source>
        <dbReference type="EMBL" id="AMX00752.1"/>
    </source>
</evidence>
<evidence type="ECO:0000256" key="7">
    <source>
        <dbReference type="ARBA" id="ARBA00022692"/>
    </source>
</evidence>
<feature type="transmembrane region" description="Helical" evidence="14">
    <location>
        <begin position="215"/>
        <end position="242"/>
    </location>
</feature>
<dbReference type="EMBL" id="CP014806">
    <property type="protein sequence ID" value="AMX00752.1"/>
    <property type="molecule type" value="Genomic_DNA"/>
</dbReference>
<dbReference type="AlphaFoldDB" id="A0A143HHJ5"/>
<feature type="transmembrane region" description="Helical" evidence="14">
    <location>
        <begin position="337"/>
        <end position="357"/>
    </location>
</feature>
<dbReference type="Pfam" id="PF03706">
    <property type="entry name" value="LPG_synthase_TM"/>
    <property type="match status" value="1"/>
</dbReference>
<keyword evidence="10 14" id="KW-0472">Membrane</keyword>
<dbReference type="InterPro" id="IPR024320">
    <property type="entry name" value="LPG_synthase_C"/>
</dbReference>
<feature type="transmembrane region" description="Helical" evidence="14">
    <location>
        <begin position="262"/>
        <end position="281"/>
    </location>
</feature>
<keyword evidence="17" id="KW-1185">Reference proteome</keyword>
<evidence type="ECO:0000256" key="2">
    <source>
        <dbReference type="ARBA" id="ARBA00008627"/>
    </source>
</evidence>
<evidence type="ECO:0000259" key="15">
    <source>
        <dbReference type="Pfam" id="PF09924"/>
    </source>
</evidence>
<dbReference type="NCBIfam" id="NF033480">
    <property type="entry name" value="bifunc_MprF"/>
    <property type="match status" value="1"/>
</dbReference>
<dbReference type="GO" id="GO:0055091">
    <property type="term" value="P:phospholipid homeostasis"/>
    <property type="evidence" value="ECO:0007669"/>
    <property type="project" value="TreeGrafter"/>
</dbReference>
<dbReference type="PANTHER" id="PTHR34697:SF2">
    <property type="entry name" value="PHOSPHATIDYLGLYCEROL LYSYLTRANSFERASE"/>
    <property type="match status" value="1"/>
</dbReference>
<evidence type="ECO:0000256" key="9">
    <source>
        <dbReference type="ARBA" id="ARBA00023098"/>
    </source>
</evidence>
<name>A0A143HHJ5_9BACL</name>
<evidence type="ECO:0000256" key="8">
    <source>
        <dbReference type="ARBA" id="ARBA00022989"/>
    </source>
</evidence>
<dbReference type="Pfam" id="PF09924">
    <property type="entry name" value="LPG_synthase_C"/>
    <property type="match status" value="1"/>
</dbReference>
<dbReference type="STRING" id="241244.ATY39_16025"/>
<evidence type="ECO:0000256" key="14">
    <source>
        <dbReference type="RuleBase" id="RU363042"/>
    </source>
</evidence>
<dbReference type="GO" id="GO:0006629">
    <property type="term" value="P:lipid metabolic process"/>
    <property type="evidence" value="ECO:0007669"/>
    <property type="project" value="UniProtKB-KW"/>
</dbReference>
<feature type="domain" description="Phosphatidylglycerol lysyltransferase C-terminal" evidence="15">
    <location>
        <begin position="509"/>
        <end position="798"/>
    </location>
</feature>
<accession>A0A143HHJ5</accession>
<feature type="transmembrane region" description="Helical" evidence="14">
    <location>
        <begin position="369"/>
        <end position="388"/>
    </location>
</feature>
<dbReference type="InterPro" id="IPR022791">
    <property type="entry name" value="L-PG_synthase/AglD"/>
</dbReference>
<feature type="transmembrane region" description="Helical" evidence="14">
    <location>
        <begin position="394"/>
        <end position="411"/>
    </location>
</feature>
<dbReference type="GO" id="GO:0005886">
    <property type="term" value="C:plasma membrane"/>
    <property type="evidence" value="ECO:0007669"/>
    <property type="project" value="UniProtKB-SubCell"/>
</dbReference>
<comment type="function">
    <text evidence="14">Catalyzes the transfer of a lysyl group from L-lysyl-tRNA(Lys) to membrane-bound phosphatidylglycerol (PG), which produces lysylphosphatidylglycerol (LPG), a major component of the bacterial membrane with a positive net charge. LPG synthesis contributes to bacterial virulence as it is involved in the resistance mechanism against cationic antimicrobial peptides (CAMP) produces by the host's immune system (defensins, cathelicidins) and by the competing microorganisms.</text>
</comment>
<keyword evidence="7 14" id="KW-0812">Transmembrane</keyword>
<feature type="transmembrane region" description="Helical" evidence="14">
    <location>
        <begin position="179"/>
        <end position="203"/>
    </location>
</feature>
<comment type="subcellular location">
    <subcellularLocation>
        <location evidence="1 14">Cell membrane</location>
        <topology evidence="1 14">Multi-pass membrane protein</topology>
    </subcellularLocation>
</comment>
<feature type="transmembrane region" description="Helical" evidence="14">
    <location>
        <begin position="71"/>
        <end position="89"/>
    </location>
</feature>
<evidence type="ECO:0000256" key="6">
    <source>
        <dbReference type="ARBA" id="ARBA00022679"/>
    </source>
</evidence>
<evidence type="ECO:0000256" key="12">
    <source>
        <dbReference type="ARBA" id="ARBA00031899"/>
    </source>
</evidence>
<keyword evidence="11 14" id="KW-0046">Antibiotic resistance</keyword>
<reference evidence="16 17" key="1">
    <citation type="journal article" date="2016" name="Genome Announc.">
        <title>Whole-Genome Sequence of Rummeliibacillus stabekisii Strain PP9 Isolated from Antarctic Soil.</title>
        <authorList>
            <person name="da Mota F.F."/>
            <person name="Vollu R.E."/>
            <person name="Jurelevicius D."/>
            <person name="Seldin L."/>
        </authorList>
    </citation>
    <scope>NUCLEOTIDE SEQUENCE [LARGE SCALE GENOMIC DNA]</scope>
    <source>
        <strain evidence="16 17">PP9</strain>
    </source>
</reference>
<proteinExistence type="inferred from homology"/>
<comment type="catalytic activity">
    <reaction evidence="13 14">
        <text>L-lysyl-tRNA(Lys) + a 1,2-diacyl-sn-glycero-3-phospho-(1'-sn-glycerol) = a 1,2-diacyl-sn-glycero-3-phospho-1'-(3'-O-L-lysyl)-sn-glycerol + tRNA(Lys)</text>
        <dbReference type="Rhea" id="RHEA:10668"/>
        <dbReference type="Rhea" id="RHEA-COMP:9696"/>
        <dbReference type="Rhea" id="RHEA-COMP:9697"/>
        <dbReference type="ChEBI" id="CHEBI:64716"/>
        <dbReference type="ChEBI" id="CHEBI:75792"/>
        <dbReference type="ChEBI" id="CHEBI:78442"/>
        <dbReference type="ChEBI" id="CHEBI:78529"/>
        <dbReference type="EC" id="2.3.2.3"/>
    </reaction>
</comment>
<keyword evidence="6 14" id="KW-0808">Transferase</keyword>
<dbReference type="Proteomes" id="UP000076021">
    <property type="component" value="Chromosome"/>
</dbReference>
<dbReference type="EC" id="2.3.2.3" evidence="3 14"/>
<feature type="transmembrane region" description="Helical" evidence="14">
    <location>
        <begin position="142"/>
        <end position="167"/>
    </location>
</feature>
<gene>
    <name evidence="14" type="primary">mprF</name>
    <name evidence="16" type="ORF">ATY39_16025</name>
</gene>
<reference evidence="17" key="2">
    <citation type="submission" date="2016-03" db="EMBL/GenBank/DDBJ databases">
        <authorList>
            <person name="Ploux O."/>
        </authorList>
    </citation>
    <scope>NUCLEOTIDE SEQUENCE [LARGE SCALE GENOMIC DNA]</scope>
    <source>
        <strain evidence="17">PP9</strain>
    </source>
</reference>
<dbReference type="InterPro" id="IPR016181">
    <property type="entry name" value="Acyl_CoA_acyltransferase"/>
</dbReference>
<dbReference type="SUPFAM" id="SSF55729">
    <property type="entry name" value="Acyl-CoA N-acyltransferases (Nat)"/>
    <property type="match status" value="1"/>
</dbReference>
<feature type="transmembrane region" description="Helical" evidence="14">
    <location>
        <begin position="109"/>
        <end position="130"/>
    </location>
</feature>
<evidence type="ECO:0000256" key="13">
    <source>
        <dbReference type="ARBA" id="ARBA00047540"/>
    </source>
</evidence>
<protein>
    <recommendedName>
        <fullName evidence="4 14">Phosphatidylglycerol lysyltransferase</fullName>
        <ecNumber evidence="3 14">2.3.2.3</ecNumber>
    </recommendedName>
    <alternativeName>
        <fullName evidence="12 14">Lysylphosphatidylglycerol synthase</fullName>
    </alternativeName>
</protein>
<organism evidence="16 17">
    <name type="scientific">Rummeliibacillus stabekisii</name>
    <dbReference type="NCBI Taxonomy" id="241244"/>
    <lineage>
        <taxon>Bacteria</taxon>
        <taxon>Bacillati</taxon>
        <taxon>Bacillota</taxon>
        <taxon>Bacilli</taxon>
        <taxon>Bacillales</taxon>
        <taxon>Caryophanaceae</taxon>
        <taxon>Rummeliibacillus</taxon>
    </lineage>
</organism>